<dbReference type="EMBL" id="BSOA01000052">
    <property type="protein sequence ID" value="GLQ90923.1"/>
    <property type="molecule type" value="Genomic_DNA"/>
</dbReference>
<dbReference type="Proteomes" id="UP001156627">
    <property type="component" value="Unassembled WGS sequence"/>
</dbReference>
<evidence type="ECO:0000256" key="1">
    <source>
        <dbReference type="SAM" id="SignalP"/>
    </source>
</evidence>
<keyword evidence="1" id="KW-0732">Signal</keyword>
<sequence length="104" mass="11702">MRRCFLLALLIVSSSAQALQSIRVGSQLLVVGDSAAHVMELLGKPSLRAKGHAGKARQRKGAVRFSRREDDWKTGERWQYRRDGHTTTFFIVEGKIAHIEDVAR</sequence>
<organism evidence="2 3">
    <name type="scientific">Dyella flagellata</name>
    <dbReference type="NCBI Taxonomy" id="1867833"/>
    <lineage>
        <taxon>Bacteria</taxon>
        <taxon>Pseudomonadati</taxon>
        <taxon>Pseudomonadota</taxon>
        <taxon>Gammaproteobacteria</taxon>
        <taxon>Lysobacterales</taxon>
        <taxon>Rhodanobacteraceae</taxon>
        <taxon>Dyella</taxon>
    </lineage>
</organism>
<accession>A0ABQ5XIQ2</accession>
<evidence type="ECO:0000313" key="3">
    <source>
        <dbReference type="Proteomes" id="UP001156627"/>
    </source>
</evidence>
<reference evidence="3" key="1">
    <citation type="journal article" date="2019" name="Int. J. Syst. Evol. Microbiol.">
        <title>The Global Catalogue of Microorganisms (GCM) 10K type strain sequencing project: providing services to taxonomists for standard genome sequencing and annotation.</title>
        <authorList>
            <consortium name="The Broad Institute Genomics Platform"/>
            <consortium name="The Broad Institute Genome Sequencing Center for Infectious Disease"/>
            <person name="Wu L."/>
            <person name="Ma J."/>
        </authorList>
    </citation>
    <scope>NUCLEOTIDE SEQUENCE [LARGE SCALE GENOMIC DNA]</scope>
    <source>
        <strain evidence="3">NBRC 111981</strain>
    </source>
</reference>
<feature type="signal peptide" evidence="1">
    <location>
        <begin position="1"/>
        <end position="18"/>
    </location>
</feature>
<comment type="caution">
    <text evidence="2">The sequence shown here is derived from an EMBL/GenBank/DDBJ whole genome shotgun (WGS) entry which is preliminary data.</text>
</comment>
<protein>
    <recommendedName>
        <fullName evidence="4">DUF2845 domain-containing protein</fullName>
    </recommendedName>
</protein>
<feature type="chain" id="PRO_5046339054" description="DUF2845 domain-containing protein" evidence="1">
    <location>
        <begin position="19"/>
        <end position="104"/>
    </location>
</feature>
<proteinExistence type="predicted"/>
<dbReference type="RefSeq" id="WP_284334334.1">
    <property type="nucleotide sequence ID" value="NZ_BSOA01000052.1"/>
</dbReference>
<keyword evidence="3" id="KW-1185">Reference proteome</keyword>
<name>A0ABQ5XIQ2_9GAMM</name>
<evidence type="ECO:0000313" key="2">
    <source>
        <dbReference type="EMBL" id="GLQ90923.1"/>
    </source>
</evidence>
<evidence type="ECO:0008006" key="4">
    <source>
        <dbReference type="Google" id="ProtNLM"/>
    </source>
</evidence>
<gene>
    <name evidence="2" type="ORF">GCM10007898_44990</name>
</gene>